<evidence type="ECO:0000313" key="2">
    <source>
        <dbReference type="EMBL" id="CAD7228315.1"/>
    </source>
</evidence>
<proteinExistence type="predicted"/>
<sequence>NTNLISSGVADGGAAAAAAHAVREGRERGEKHPERMGGFSQKERVEWRNLSGFSSMCCEVKWYASSQVSGSGQTQTDVMSQPLTPQKKTGRRKVDLNLTGSSSSPARNSRLENLEEKVPLGFREALGKGCIETVPHRCCCPPTEASRICGSLVDESVQGSSDSFLVQPTAPYVLNREATQQMSAFSSRASNGATVHWSFTASEMTGVTDHLSLKGNWISSYQSITPTLKYSFQGCLSP</sequence>
<protein>
    <submittedName>
        <fullName evidence="2">Uncharacterized protein</fullName>
    </submittedName>
</protein>
<organism evidence="2">
    <name type="scientific">Cyprideis torosa</name>
    <dbReference type="NCBI Taxonomy" id="163714"/>
    <lineage>
        <taxon>Eukaryota</taxon>
        <taxon>Metazoa</taxon>
        <taxon>Ecdysozoa</taxon>
        <taxon>Arthropoda</taxon>
        <taxon>Crustacea</taxon>
        <taxon>Oligostraca</taxon>
        <taxon>Ostracoda</taxon>
        <taxon>Podocopa</taxon>
        <taxon>Podocopida</taxon>
        <taxon>Cytherocopina</taxon>
        <taxon>Cytheroidea</taxon>
        <taxon>Cytherideidae</taxon>
        <taxon>Cyprideis</taxon>
    </lineage>
</organism>
<feature type="region of interest" description="Disordered" evidence="1">
    <location>
        <begin position="69"/>
        <end position="110"/>
    </location>
</feature>
<dbReference type="EMBL" id="OB661478">
    <property type="protein sequence ID" value="CAD7228315.1"/>
    <property type="molecule type" value="Genomic_DNA"/>
</dbReference>
<feature type="non-terminal residue" evidence="2">
    <location>
        <position position="238"/>
    </location>
</feature>
<evidence type="ECO:0000256" key="1">
    <source>
        <dbReference type="SAM" id="MobiDB-lite"/>
    </source>
</evidence>
<dbReference type="AlphaFoldDB" id="A0A7R8ZLF9"/>
<accession>A0A7R8ZLF9</accession>
<feature type="region of interest" description="Disordered" evidence="1">
    <location>
        <begin position="1"/>
        <end position="40"/>
    </location>
</feature>
<feature type="compositionally biased region" description="Basic and acidic residues" evidence="1">
    <location>
        <begin position="21"/>
        <end position="40"/>
    </location>
</feature>
<feature type="compositionally biased region" description="Polar residues" evidence="1">
    <location>
        <begin position="98"/>
        <end position="107"/>
    </location>
</feature>
<name>A0A7R8ZLF9_9CRUS</name>
<reference evidence="2" key="1">
    <citation type="submission" date="2020-11" db="EMBL/GenBank/DDBJ databases">
        <authorList>
            <person name="Tran Van P."/>
        </authorList>
    </citation>
    <scope>NUCLEOTIDE SEQUENCE</scope>
</reference>
<gene>
    <name evidence="2" type="ORF">CTOB1V02_LOCUS6202</name>
</gene>
<feature type="compositionally biased region" description="Low complexity" evidence="1">
    <location>
        <begin position="8"/>
        <end position="20"/>
    </location>
</feature>
<feature type="compositionally biased region" description="Polar residues" evidence="1">
    <location>
        <begin position="77"/>
        <end position="87"/>
    </location>
</feature>